<keyword evidence="5" id="KW-0963">Cytoplasm</keyword>
<dbReference type="GO" id="GO:0005737">
    <property type="term" value="C:cytoplasm"/>
    <property type="evidence" value="ECO:0007669"/>
    <property type="project" value="UniProtKB-SubCell"/>
</dbReference>
<evidence type="ECO:0000256" key="1">
    <source>
        <dbReference type="ARBA" id="ARBA00004123"/>
    </source>
</evidence>
<dbReference type="PROSITE" id="PS50250">
    <property type="entry name" value="PCI"/>
    <property type="match status" value="1"/>
</dbReference>
<comment type="subcellular location">
    <subcellularLocation>
        <location evidence="2">Cytoplasm</location>
    </subcellularLocation>
    <subcellularLocation>
        <location evidence="1">Nucleus</location>
    </subcellularLocation>
</comment>
<organism evidence="9 10">
    <name type="scientific">Bugula neritina</name>
    <name type="common">Brown bryozoan</name>
    <name type="synonym">Sertularia neritina</name>
    <dbReference type="NCBI Taxonomy" id="10212"/>
    <lineage>
        <taxon>Eukaryota</taxon>
        <taxon>Metazoa</taxon>
        <taxon>Spiralia</taxon>
        <taxon>Lophotrochozoa</taxon>
        <taxon>Bryozoa</taxon>
        <taxon>Gymnolaemata</taxon>
        <taxon>Cheilostomatida</taxon>
        <taxon>Flustrina</taxon>
        <taxon>Buguloidea</taxon>
        <taxon>Bugulidae</taxon>
        <taxon>Bugula</taxon>
    </lineage>
</organism>
<evidence type="ECO:0000256" key="2">
    <source>
        <dbReference type="ARBA" id="ARBA00004496"/>
    </source>
</evidence>
<comment type="similarity">
    <text evidence="3">Belongs to the CSN3 family.</text>
</comment>
<dbReference type="SMART" id="SM00088">
    <property type="entry name" value="PINT"/>
    <property type="match status" value="1"/>
</dbReference>
<evidence type="ECO:0000256" key="3">
    <source>
        <dbReference type="ARBA" id="ARBA00007084"/>
    </source>
</evidence>
<dbReference type="PANTHER" id="PTHR10758">
    <property type="entry name" value="26S PROTEASOME NON-ATPASE REGULATORY SUBUNIT 3/COP9 SIGNALOSOME COMPLEX SUBUNIT 3"/>
    <property type="match status" value="1"/>
</dbReference>
<keyword evidence="7" id="KW-0539">Nucleus</keyword>
<keyword evidence="10" id="KW-1185">Reference proteome</keyword>
<evidence type="ECO:0000256" key="5">
    <source>
        <dbReference type="ARBA" id="ARBA00022490"/>
    </source>
</evidence>
<dbReference type="InterPro" id="IPR036390">
    <property type="entry name" value="WH_DNA-bd_sf"/>
</dbReference>
<dbReference type="Proteomes" id="UP000593567">
    <property type="component" value="Unassembled WGS sequence"/>
</dbReference>
<dbReference type="OrthoDB" id="29061at2759"/>
<dbReference type="SUPFAM" id="SSF46785">
    <property type="entry name" value="Winged helix' DNA-binding domain"/>
    <property type="match status" value="1"/>
</dbReference>
<evidence type="ECO:0000256" key="4">
    <source>
        <dbReference type="ARBA" id="ARBA00014878"/>
    </source>
</evidence>
<accession>A0A7J7K2I4</accession>
<protein>
    <recommendedName>
        <fullName evidence="4">COP9 signalosome complex subunit 3</fullName>
    </recommendedName>
</protein>
<dbReference type="GO" id="GO:0008180">
    <property type="term" value="C:COP9 signalosome"/>
    <property type="evidence" value="ECO:0007669"/>
    <property type="project" value="UniProtKB-KW"/>
</dbReference>
<evidence type="ECO:0000313" key="10">
    <source>
        <dbReference type="Proteomes" id="UP000593567"/>
    </source>
</evidence>
<keyword evidence="6" id="KW-0736">Signalosome</keyword>
<comment type="caution">
    <text evidence="9">The sequence shown here is derived from an EMBL/GenBank/DDBJ whole genome shotgun (WGS) entry which is preliminary data.</text>
</comment>
<sequence>MASATEKFVISICEISVAPESQNAVCTLIARLYDSLVKSPTAHLDAALGALTHEEHSLGILAILSAKLHQLEVVDAGSGKRYYSVEVASLDKLLAQLDSFVRAGNMEHVRYAVDTYTEMIHRMAELLIHRKEAIRGISIVAKAVERIRTSETLLTPTHTDLCHLCLSAKSFQAAFPFLDIDITDLQKPSSQAAYDSKAFLLYYYYGGMIYAVFKKFKRASYFFEIAISTPASVISAIMVQAYKKYILVNLISNSGEPLVPKFTAPVLSRGLKTHAGAYQDLYHSYNSSVQSTLQATADKHRPIFERDDNYGLVKQCIKSLYIKNIKKLTKTFLTLSITDVANRVHLPTSAEAEKYLLKMIENGEIYAKINKKDDMVEFHDNPEKYNNPAMLAFIQQQEKICVAVNKKMSDMEREISVTPDYVSKVGSYSADDDIAKPSTSAGMTSISENL</sequence>
<dbReference type="InterPro" id="IPR055089">
    <property type="entry name" value="COP9_N"/>
</dbReference>
<evidence type="ECO:0000259" key="8">
    <source>
        <dbReference type="PROSITE" id="PS50250"/>
    </source>
</evidence>
<dbReference type="Pfam" id="PF01399">
    <property type="entry name" value="PCI"/>
    <property type="match status" value="1"/>
</dbReference>
<evidence type="ECO:0000256" key="7">
    <source>
        <dbReference type="ARBA" id="ARBA00023242"/>
    </source>
</evidence>
<gene>
    <name evidence="9" type="ORF">EB796_009241</name>
</gene>
<reference evidence="9" key="1">
    <citation type="submission" date="2020-06" db="EMBL/GenBank/DDBJ databases">
        <title>Draft genome of Bugula neritina, a colonial animal packing powerful symbionts and potential medicines.</title>
        <authorList>
            <person name="Rayko M."/>
        </authorList>
    </citation>
    <scope>NUCLEOTIDE SEQUENCE [LARGE SCALE GENOMIC DNA]</scope>
    <source>
        <strain evidence="9">Kwan_BN1</strain>
    </source>
</reference>
<dbReference type="AlphaFoldDB" id="A0A7J7K2I4"/>
<dbReference type="PANTHER" id="PTHR10758:SF1">
    <property type="entry name" value="COP9 SIGNALOSOME COMPLEX SUBUNIT 3"/>
    <property type="match status" value="1"/>
</dbReference>
<dbReference type="GO" id="GO:0006511">
    <property type="term" value="P:ubiquitin-dependent protein catabolic process"/>
    <property type="evidence" value="ECO:0007669"/>
    <property type="project" value="TreeGrafter"/>
</dbReference>
<feature type="domain" description="PCI" evidence="8">
    <location>
        <begin position="215"/>
        <end position="383"/>
    </location>
</feature>
<evidence type="ECO:0000256" key="6">
    <source>
        <dbReference type="ARBA" id="ARBA00022790"/>
    </source>
</evidence>
<dbReference type="FunFam" id="1.10.10.10:FF:000354">
    <property type="entry name" value="COP9 signalosome complex subunit 3"/>
    <property type="match status" value="1"/>
</dbReference>
<proteinExistence type="inferred from homology"/>
<name>A0A7J7K2I4_BUGNE</name>
<dbReference type="InterPro" id="IPR000717">
    <property type="entry name" value="PCI_dom"/>
</dbReference>
<dbReference type="EMBL" id="VXIV02001507">
    <property type="protein sequence ID" value="KAF6032427.1"/>
    <property type="molecule type" value="Genomic_DNA"/>
</dbReference>
<dbReference type="Pfam" id="PF22788">
    <property type="entry name" value="COP9_hel_rpt"/>
    <property type="match status" value="1"/>
</dbReference>
<dbReference type="Gene3D" id="1.25.40.570">
    <property type="match status" value="1"/>
</dbReference>
<dbReference type="InterPro" id="IPR050756">
    <property type="entry name" value="CSN3"/>
</dbReference>
<evidence type="ECO:0000313" key="9">
    <source>
        <dbReference type="EMBL" id="KAF6032427.1"/>
    </source>
</evidence>